<evidence type="ECO:0000313" key="2">
    <source>
        <dbReference type="EMBL" id="GAF05447.1"/>
    </source>
</evidence>
<dbReference type="STRING" id="869213.GCA_000517085_03104"/>
<organism evidence="2 3">
    <name type="scientific">Saccharicrinis fermentans DSM 9555 = JCM 21142</name>
    <dbReference type="NCBI Taxonomy" id="869213"/>
    <lineage>
        <taxon>Bacteria</taxon>
        <taxon>Pseudomonadati</taxon>
        <taxon>Bacteroidota</taxon>
        <taxon>Bacteroidia</taxon>
        <taxon>Marinilabiliales</taxon>
        <taxon>Marinilabiliaceae</taxon>
        <taxon>Saccharicrinis</taxon>
    </lineage>
</organism>
<accession>W7YAP4</accession>
<protein>
    <recommendedName>
        <fullName evidence="1">DUF5683 domain-containing protein</fullName>
    </recommendedName>
</protein>
<evidence type="ECO:0000313" key="3">
    <source>
        <dbReference type="Proteomes" id="UP000019402"/>
    </source>
</evidence>
<dbReference type="InterPro" id="IPR043738">
    <property type="entry name" value="DUF5683"/>
</dbReference>
<dbReference type="AlphaFoldDB" id="W7YAP4"/>
<feature type="domain" description="DUF5683" evidence="1">
    <location>
        <begin position="60"/>
        <end position="231"/>
    </location>
</feature>
<dbReference type="RefSeq" id="WP_052343232.1">
    <property type="nucleotide sequence ID" value="NZ_KI912107.1"/>
</dbReference>
<dbReference type="Proteomes" id="UP000019402">
    <property type="component" value="Unassembled WGS sequence"/>
</dbReference>
<evidence type="ECO:0000259" key="1">
    <source>
        <dbReference type="Pfam" id="PF18935"/>
    </source>
</evidence>
<sequence length="231" mass="26503">MYLNFLLVKKNKLIFLVAIFFVTMLGYSHETSAQNNEFNIVSADTVVSTPVVSKPLVVKTHSPHKATFYSAILPGLGQAYNKKYWKIPILYAGIGGVIYGLDFNSSNYKKYRRAYRDYLLQDPGNQSYLNDNVRPRSTSLEEFKELLETDSSYADWFESALENKRDYYKKYRDLSYVGLALVYVLNLVDASVDAHFKTFDVSNDLSMHIEPTTTPMYGGYNSIGMQIRFTF</sequence>
<reference evidence="2 3" key="1">
    <citation type="journal article" date="2014" name="Genome Announc.">
        <title>Draft Genome Sequence of Cytophaga fermentans JCM 21142T, a Facultative Anaerobe Isolated from Marine Mud.</title>
        <authorList>
            <person name="Starns D."/>
            <person name="Oshima K."/>
            <person name="Suda W."/>
            <person name="Iino T."/>
            <person name="Yuki M."/>
            <person name="Inoue J."/>
            <person name="Kitamura K."/>
            <person name="Iida T."/>
            <person name="Darby A."/>
            <person name="Hattori M."/>
            <person name="Ohkuma M."/>
        </authorList>
    </citation>
    <scope>NUCLEOTIDE SEQUENCE [LARGE SCALE GENOMIC DNA]</scope>
    <source>
        <strain evidence="2 3">JCM 21142</strain>
    </source>
</reference>
<keyword evidence="3" id="KW-1185">Reference proteome</keyword>
<gene>
    <name evidence="2" type="ORF">JCM21142_104182</name>
</gene>
<name>W7YAP4_9BACT</name>
<dbReference type="eggNOG" id="ENOG502ZCD0">
    <property type="taxonomic scope" value="Bacteria"/>
</dbReference>
<dbReference type="EMBL" id="BAMD01000088">
    <property type="protein sequence ID" value="GAF05447.1"/>
    <property type="molecule type" value="Genomic_DNA"/>
</dbReference>
<dbReference type="Pfam" id="PF18935">
    <property type="entry name" value="DUF5683"/>
    <property type="match status" value="1"/>
</dbReference>
<proteinExistence type="predicted"/>
<comment type="caution">
    <text evidence="2">The sequence shown here is derived from an EMBL/GenBank/DDBJ whole genome shotgun (WGS) entry which is preliminary data.</text>
</comment>